<name>A0A0A9CTW8_ARUDO</name>
<feature type="compositionally biased region" description="Basic residues" evidence="1">
    <location>
        <begin position="7"/>
        <end position="28"/>
    </location>
</feature>
<feature type="compositionally biased region" description="Gly residues" evidence="1">
    <location>
        <begin position="33"/>
        <end position="42"/>
    </location>
</feature>
<dbReference type="EMBL" id="GBRH01218126">
    <property type="protein sequence ID" value="JAD79769.1"/>
    <property type="molecule type" value="Transcribed_RNA"/>
</dbReference>
<accession>A0A0A9CTW8</accession>
<evidence type="ECO:0000256" key="1">
    <source>
        <dbReference type="SAM" id="MobiDB-lite"/>
    </source>
</evidence>
<sequence>MASRTPAARRRKRLTSRRPTRGGAHRARPPPGRGSGARGRGGAWLLRRRAGSGTSSGAAEAG</sequence>
<proteinExistence type="predicted"/>
<reference evidence="2" key="2">
    <citation type="journal article" date="2015" name="Data Brief">
        <title>Shoot transcriptome of the giant reed, Arundo donax.</title>
        <authorList>
            <person name="Barrero R.A."/>
            <person name="Guerrero F.D."/>
            <person name="Moolhuijzen P."/>
            <person name="Goolsby J.A."/>
            <person name="Tidwell J."/>
            <person name="Bellgard S.E."/>
            <person name="Bellgard M.I."/>
        </authorList>
    </citation>
    <scope>NUCLEOTIDE SEQUENCE</scope>
    <source>
        <tissue evidence="2">Shoot tissue taken approximately 20 cm above the soil surface</tissue>
    </source>
</reference>
<organism evidence="2">
    <name type="scientific">Arundo donax</name>
    <name type="common">Giant reed</name>
    <name type="synonym">Donax arundinaceus</name>
    <dbReference type="NCBI Taxonomy" id="35708"/>
    <lineage>
        <taxon>Eukaryota</taxon>
        <taxon>Viridiplantae</taxon>
        <taxon>Streptophyta</taxon>
        <taxon>Embryophyta</taxon>
        <taxon>Tracheophyta</taxon>
        <taxon>Spermatophyta</taxon>
        <taxon>Magnoliopsida</taxon>
        <taxon>Liliopsida</taxon>
        <taxon>Poales</taxon>
        <taxon>Poaceae</taxon>
        <taxon>PACMAD clade</taxon>
        <taxon>Arundinoideae</taxon>
        <taxon>Arundineae</taxon>
        <taxon>Arundo</taxon>
    </lineage>
</organism>
<feature type="compositionally biased region" description="Low complexity" evidence="1">
    <location>
        <begin position="51"/>
        <end position="62"/>
    </location>
</feature>
<evidence type="ECO:0000313" key="2">
    <source>
        <dbReference type="EMBL" id="JAD79769.1"/>
    </source>
</evidence>
<protein>
    <submittedName>
        <fullName evidence="2">Uncharacterized protein</fullName>
    </submittedName>
</protein>
<dbReference type="AlphaFoldDB" id="A0A0A9CTW8"/>
<reference evidence="2" key="1">
    <citation type="submission" date="2014-09" db="EMBL/GenBank/DDBJ databases">
        <authorList>
            <person name="Magalhaes I.L.F."/>
            <person name="Oliveira U."/>
            <person name="Santos F.R."/>
            <person name="Vidigal T.H.D.A."/>
            <person name="Brescovit A.D."/>
            <person name="Santos A.J."/>
        </authorList>
    </citation>
    <scope>NUCLEOTIDE SEQUENCE</scope>
    <source>
        <tissue evidence="2">Shoot tissue taken approximately 20 cm above the soil surface</tissue>
    </source>
</reference>
<feature type="region of interest" description="Disordered" evidence="1">
    <location>
        <begin position="1"/>
        <end position="62"/>
    </location>
</feature>